<feature type="binding site" evidence="5">
    <location>
        <position position="272"/>
    </location>
    <ligand>
        <name>S-adenosyl-L-methionine</name>
        <dbReference type="ChEBI" id="CHEBI:59789"/>
    </ligand>
</feature>
<feature type="binding site" evidence="5">
    <location>
        <position position="109"/>
    </location>
    <ligand>
        <name>S-adenosyl-L-methionine</name>
        <dbReference type="ChEBI" id="CHEBI:59789"/>
    </ligand>
</feature>
<evidence type="ECO:0000259" key="8">
    <source>
        <dbReference type="SMART" id="SM00650"/>
    </source>
</evidence>
<evidence type="ECO:0000256" key="3">
    <source>
        <dbReference type="ARBA" id="ARBA00022691"/>
    </source>
</evidence>
<evidence type="ECO:0000256" key="2">
    <source>
        <dbReference type="ARBA" id="ARBA00022679"/>
    </source>
</evidence>
<dbReference type="PANTHER" id="PTHR11727:SF27">
    <property type="entry name" value="RIBOSOMAL RNA SMALL SUBUNIT METHYLTRANSFERASE, CHLOROPLASTIC"/>
    <property type="match status" value="1"/>
</dbReference>
<dbReference type="SUPFAM" id="SSF53335">
    <property type="entry name" value="S-adenosyl-L-methionine-dependent methyltransferases"/>
    <property type="match status" value="1"/>
</dbReference>
<evidence type="ECO:0000256" key="1">
    <source>
        <dbReference type="ARBA" id="ARBA00022603"/>
    </source>
</evidence>
<dbReference type="InterPro" id="IPR020596">
    <property type="entry name" value="rRNA_Ade_Mease_Trfase_CS"/>
</dbReference>
<feature type="region of interest" description="Disordered" evidence="7">
    <location>
        <begin position="224"/>
        <end position="261"/>
    </location>
</feature>
<accession>A0A250XPC6</accession>
<dbReference type="OrthoDB" id="74991at2759"/>
<name>A0A250XPC6_9CHLO</name>
<dbReference type="EMBL" id="BEGY01000138">
    <property type="protein sequence ID" value="GAX84853.1"/>
    <property type="molecule type" value="Genomic_DNA"/>
</dbReference>
<keyword evidence="3 5" id="KW-0949">S-adenosyl-L-methionine</keyword>
<keyword evidence="6" id="KW-0698">rRNA processing</keyword>
<evidence type="ECO:0000256" key="7">
    <source>
        <dbReference type="SAM" id="MobiDB-lite"/>
    </source>
</evidence>
<evidence type="ECO:0000256" key="5">
    <source>
        <dbReference type="PROSITE-ProRule" id="PRU01026"/>
    </source>
</evidence>
<dbReference type="InterPro" id="IPR029063">
    <property type="entry name" value="SAM-dependent_MTases_sf"/>
</dbReference>
<feature type="binding site" evidence="5">
    <location>
        <position position="155"/>
    </location>
    <ligand>
        <name>S-adenosyl-L-methionine</name>
        <dbReference type="ChEBI" id="CHEBI:59789"/>
    </ligand>
</feature>
<reference evidence="9 10" key="1">
    <citation type="submission" date="2017-08" db="EMBL/GenBank/DDBJ databases">
        <title>Acidophilic green algal genome provides insights into adaptation to an acidic environment.</title>
        <authorList>
            <person name="Hirooka S."/>
            <person name="Hirose Y."/>
            <person name="Kanesaki Y."/>
            <person name="Higuchi S."/>
            <person name="Fujiwara T."/>
            <person name="Onuma R."/>
            <person name="Era A."/>
            <person name="Ohbayashi R."/>
            <person name="Uzuka A."/>
            <person name="Nozaki H."/>
            <person name="Yoshikawa H."/>
            <person name="Miyagishima S.Y."/>
        </authorList>
    </citation>
    <scope>NUCLEOTIDE SEQUENCE [LARGE SCALE GENOMIC DNA]</scope>
    <source>
        <strain evidence="9 10">NIES-2499</strain>
    </source>
</reference>
<feature type="compositionally biased region" description="Polar residues" evidence="7">
    <location>
        <begin position="238"/>
        <end position="248"/>
    </location>
</feature>
<dbReference type="Gene3D" id="3.40.50.150">
    <property type="entry name" value="Vaccinia Virus protein VP39"/>
    <property type="match status" value="1"/>
</dbReference>
<dbReference type="Pfam" id="PF00398">
    <property type="entry name" value="RrnaAD"/>
    <property type="match status" value="2"/>
</dbReference>
<dbReference type="SMART" id="SM00650">
    <property type="entry name" value="rADc"/>
    <property type="match status" value="1"/>
</dbReference>
<keyword evidence="10" id="KW-1185">Reference proteome</keyword>
<sequence length="445" mass="49023">MHKKNFRVSNGVKNIFVSRASRLRIRLLALQPQESTAPSDEKKIEIPPMGWLWQAGKSPSASATVANLRENRIKPKKSLGQNFLTDDNILKDIVSASGVQPGDLVLEIGPGTGNLTKHLLERGALVTAVEKDDTLYERLIEEYKDNPSLKIVKGDVLRSNVDQIIRDMIQQHRGCSSAHSSAHTQSDVELHAEANSASTSNSIAEDGSSDVAFLTDAAALRLTSNGSHSGSIPPAPSDETTISNSSDTGSEEAAELSHLKSSQQDKVRVVANLPYNITKEFLKLMLPKGHLVSELNIMIQEEVAWRLVNKTPGRPDYRAMNLRVQFYSKPKYRFLIPKERYFPAPGVDGALVTFRLLPPLARPSVPSERGFIALVGKAFLERRKMMRNSVQPLYTSQQMESALVHCGLRPDSRAQDLSLADFVGVHRALGEAVAKELLVDYETAD</sequence>
<gene>
    <name evidence="9" type="ORF">CEUSTIGMA_g12274.t1</name>
</gene>
<protein>
    <recommendedName>
        <fullName evidence="6">rRNA adenine N(6)-methyltransferase</fullName>
        <ecNumber evidence="6">2.1.1.-</ecNumber>
    </recommendedName>
</protein>
<evidence type="ECO:0000256" key="6">
    <source>
        <dbReference type="RuleBase" id="RU362106"/>
    </source>
</evidence>
<dbReference type="InterPro" id="IPR001737">
    <property type="entry name" value="KsgA/Erm"/>
</dbReference>
<dbReference type="InterPro" id="IPR023165">
    <property type="entry name" value="rRNA_Ade_diMease-like_C"/>
</dbReference>
<organism evidence="9 10">
    <name type="scientific">Chlamydomonas eustigma</name>
    <dbReference type="NCBI Taxonomy" id="1157962"/>
    <lineage>
        <taxon>Eukaryota</taxon>
        <taxon>Viridiplantae</taxon>
        <taxon>Chlorophyta</taxon>
        <taxon>core chlorophytes</taxon>
        <taxon>Chlorophyceae</taxon>
        <taxon>CS clade</taxon>
        <taxon>Chlamydomonadales</taxon>
        <taxon>Chlamydomonadaceae</taxon>
        <taxon>Chlamydomonas</taxon>
    </lineage>
</organism>
<dbReference type="GO" id="GO:0000179">
    <property type="term" value="F:rRNA (adenine-N6,N6-)-dimethyltransferase activity"/>
    <property type="evidence" value="ECO:0007669"/>
    <property type="project" value="UniProtKB-UniRule"/>
</dbReference>
<dbReference type="GO" id="GO:0003723">
    <property type="term" value="F:RNA binding"/>
    <property type="evidence" value="ECO:0007669"/>
    <property type="project" value="UniProtKB-UniRule"/>
</dbReference>
<dbReference type="STRING" id="1157962.A0A250XPC6"/>
<keyword evidence="2 5" id="KW-0808">Transferase</keyword>
<feature type="domain" description="Ribosomal RNA adenine methylase transferase N-terminal" evidence="8">
    <location>
        <begin position="89"/>
        <end position="358"/>
    </location>
</feature>
<dbReference type="CDD" id="cd02440">
    <property type="entry name" value="AdoMet_MTases"/>
    <property type="match status" value="1"/>
</dbReference>
<feature type="binding site" evidence="5">
    <location>
        <position position="84"/>
    </location>
    <ligand>
        <name>S-adenosyl-L-methionine</name>
        <dbReference type="ChEBI" id="CHEBI:59789"/>
    </ligand>
</feature>
<dbReference type="PROSITE" id="PS01131">
    <property type="entry name" value="RRNA_A_DIMETH"/>
    <property type="match status" value="1"/>
</dbReference>
<dbReference type="Gene3D" id="1.10.8.100">
    <property type="entry name" value="Ribosomal RNA adenine dimethylase-like, domain 2"/>
    <property type="match status" value="1"/>
</dbReference>
<keyword evidence="1 5" id="KW-0489">Methyltransferase</keyword>
<keyword evidence="4 5" id="KW-0694">RNA-binding</keyword>
<comment type="caution">
    <text evidence="9">The sequence shown here is derived from an EMBL/GenBank/DDBJ whole genome shotgun (WGS) entry which is preliminary data.</text>
</comment>
<feature type="binding site" evidence="5">
    <location>
        <position position="130"/>
    </location>
    <ligand>
        <name>S-adenosyl-L-methionine</name>
        <dbReference type="ChEBI" id="CHEBI:59789"/>
    </ligand>
</feature>
<dbReference type="Proteomes" id="UP000232323">
    <property type="component" value="Unassembled WGS sequence"/>
</dbReference>
<dbReference type="InterPro" id="IPR020598">
    <property type="entry name" value="rRNA_Ade_methylase_Trfase_N"/>
</dbReference>
<evidence type="ECO:0000313" key="10">
    <source>
        <dbReference type="Proteomes" id="UP000232323"/>
    </source>
</evidence>
<dbReference type="PROSITE" id="PS51689">
    <property type="entry name" value="SAM_RNA_A_N6_MT"/>
    <property type="match status" value="1"/>
</dbReference>
<proteinExistence type="inferred from homology"/>
<comment type="similarity">
    <text evidence="5 6">Belongs to the class I-like SAM-binding methyltransferase superfamily. rRNA adenine N(6)-methyltransferase family.</text>
</comment>
<dbReference type="PANTHER" id="PTHR11727">
    <property type="entry name" value="DIMETHYLADENOSINE TRANSFERASE"/>
    <property type="match status" value="1"/>
</dbReference>
<dbReference type="EC" id="2.1.1.-" evidence="6"/>
<dbReference type="AlphaFoldDB" id="A0A250XPC6"/>
<evidence type="ECO:0000256" key="4">
    <source>
        <dbReference type="ARBA" id="ARBA00022884"/>
    </source>
</evidence>
<evidence type="ECO:0000313" key="9">
    <source>
        <dbReference type="EMBL" id="GAX84853.1"/>
    </source>
</evidence>
<feature type="binding site" evidence="5">
    <location>
        <position position="82"/>
    </location>
    <ligand>
        <name>S-adenosyl-L-methionine</name>
        <dbReference type="ChEBI" id="CHEBI:59789"/>
    </ligand>
</feature>